<keyword evidence="1" id="KW-0805">Transcription regulation</keyword>
<feature type="domain" description="HTH marR-type" evidence="4">
    <location>
        <begin position="4"/>
        <end position="135"/>
    </location>
</feature>
<dbReference type="AlphaFoldDB" id="A0A916JUC8"/>
<dbReference type="PROSITE" id="PS50995">
    <property type="entry name" value="HTH_MARR_2"/>
    <property type="match status" value="1"/>
</dbReference>
<dbReference type="RefSeq" id="WP_218090104.1">
    <property type="nucleotide sequence ID" value="NZ_CAJVAS010000001.1"/>
</dbReference>
<evidence type="ECO:0000256" key="2">
    <source>
        <dbReference type="ARBA" id="ARBA00023125"/>
    </source>
</evidence>
<organism evidence="5 6">
    <name type="scientific">Paenibacillus solanacearum</name>
    <dbReference type="NCBI Taxonomy" id="2048548"/>
    <lineage>
        <taxon>Bacteria</taxon>
        <taxon>Bacillati</taxon>
        <taxon>Bacillota</taxon>
        <taxon>Bacilli</taxon>
        <taxon>Bacillales</taxon>
        <taxon>Paenibacillaceae</taxon>
        <taxon>Paenibacillus</taxon>
    </lineage>
</organism>
<dbReference type="InterPro" id="IPR000835">
    <property type="entry name" value="HTH_MarR-typ"/>
</dbReference>
<evidence type="ECO:0000259" key="4">
    <source>
        <dbReference type="PROSITE" id="PS50995"/>
    </source>
</evidence>
<dbReference type="SMART" id="SM00347">
    <property type="entry name" value="HTH_MARR"/>
    <property type="match status" value="1"/>
</dbReference>
<name>A0A916JUC8_9BACL</name>
<evidence type="ECO:0000313" key="5">
    <source>
        <dbReference type="EMBL" id="CAG7599100.1"/>
    </source>
</evidence>
<evidence type="ECO:0000313" key="6">
    <source>
        <dbReference type="Proteomes" id="UP000693672"/>
    </source>
</evidence>
<accession>A0A916JUC8</accession>
<gene>
    <name evidence="5" type="primary">slyA_1</name>
    <name evidence="5" type="ORF">PAESOLCIP111_00284</name>
</gene>
<keyword evidence="6" id="KW-1185">Reference proteome</keyword>
<dbReference type="Pfam" id="PF01047">
    <property type="entry name" value="MarR"/>
    <property type="match status" value="1"/>
</dbReference>
<dbReference type="PANTHER" id="PTHR42756:SF1">
    <property type="entry name" value="TRANSCRIPTIONAL REPRESSOR OF EMRAB OPERON"/>
    <property type="match status" value="1"/>
</dbReference>
<comment type="caution">
    <text evidence="5">The sequence shown here is derived from an EMBL/GenBank/DDBJ whole genome shotgun (WGS) entry which is preliminary data.</text>
</comment>
<dbReference type="PANTHER" id="PTHR42756">
    <property type="entry name" value="TRANSCRIPTIONAL REGULATOR, MARR"/>
    <property type="match status" value="1"/>
</dbReference>
<proteinExistence type="predicted"/>
<evidence type="ECO:0000256" key="1">
    <source>
        <dbReference type="ARBA" id="ARBA00023015"/>
    </source>
</evidence>
<keyword evidence="2" id="KW-0238">DNA-binding</keyword>
<dbReference type="Proteomes" id="UP000693672">
    <property type="component" value="Unassembled WGS sequence"/>
</dbReference>
<protein>
    <submittedName>
        <fullName evidence="5">Transcriptional regulator SlyA</fullName>
    </submittedName>
</protein>
<dbReference type="EMBL" id="CAJVAS010000001">
    <property type="protein sequence ID" value="CAG7599100.1"/>
    <property type="molecule type" value="Genomic_DNA"/>
</dbReference>
<sequence>MEQNGSLFFHMNHMYRSYIEQLNQLLSKYHLYSSQWAILYLLHYRGAHTLNEMARLRSVEGPTITRLTNKLKDLGYVNTVHGEDRRTKKITVTERGVDVIQKIESEIEAFQSKITQGIPAEGMERMHAYITTIHENLKKQKSSHEWEP</sequence>
<dbReference type="GO" id="GO:0003700">
    <property type="term" value="F:DNA-binding transcription factor activity"/>
    <property type="evidence" value="ECO:0007669"/>
    <property type="project" value="InterPro"/>
</dbReference>
<keyword evidence="3" id="KW-0804">Transcription</keyword>
<dbReference type="GO" id="GO:0003677">
    <property type="term" value="F:DNA binding"/>
    <property type="evidence" value="ECO:0007669"/>
    <property type="project" value="UniProtKB-KW"/>
</dbReference>
<evidence type="ECO:0000256" key="3">
    <source>
        <dbReference type="ARBA" id="ARBA00023163"/>
    </source>
</evidence>
<reference evidence="5" key="1">
    <citation type="submission" date="2021-06" db="EMBL/GenBank/DDBJ databases">
        <authorList>
            <person name="Criscuolo A."/>
        </authorList>
    </citation>
    <scope>NUCLEOTIDE SEQUENCE</scope>
    <source>
        <strain evidence="5">CIP111600</strain>
    </source>
</reference>